<dbReference type="GO" id="GO:0006364">
    <property type="term" value="P:rRNA processing"/>
    <property type="evidence" value="ECO:0007669"/>
    <property type="project" value="TreeGrafter"/>
</dbReference>
<dbReference type="PANTHER" id="PTHR30001:SF1">
    <property type="entry name" value="RIBONUCLEASE E_G-LIKE PROTEIN, CHLOROPLASTIC"/>
    <property type="match status" value="1"/>
</dbReference>
<dbReference type="GO" id="GO:0046872">
    <property type="term" value="F:metal ion binding"/>
    <property type="evidence" value="ECO:0007669"/>
    <property type="project" value="UniProtKB-KW"/>
</dbReference>
<dbReference type="InterPro" id="IPR004659">
    <property type="entry name" value="RNase_E/G"/>
</dbReference>
<dbReference type="InterPro" id="IPR003029">
    <property type="entry name" value="S1_domain"/>
</dbReference>
<dbReference type="InterPro" id="IPR019307">
    <property type="entry name" value="RNA-bd_AU-1/RNase_E/G"/>
</dbReference>
<dbReference type="GO" id="GO:0004519">
    <property type="term" value="F:endonuclease activity"/>
    <property type="evidence" value="ECO:0007669"/>
    <property type="project" value="UniProtKB-KW"/>
</dbReference>
<evidence type="ECO:0000256" key="2">
    <source>
        <dbReference type="ARBA" id="ARBA00022475"/>
    </source>
</evidence>
<evidence type="ECO:0000256" key="7">
    <source>
        <dbReference type="ARBA" id="ARBA00022801"/>
    </source>
</evidence>
<dbReference type="GO" id="GO:0003723">
    <property type="term" value="F:RNA binding"/>
    <property type="evidence" value="ECO:0007669"/>
    <property type="project" value="UniProtKB-KW"/>
</dbReference>
<dbReference type="AlphaFoldDB" id="A0A5R9J7J6"/>
<evidence type="ECO:0000256" key="1">
    <source>
        <dbReference type="ARBA" id="ARBA00001946"/>
    </source>
</evidence>
<sequence length="428" mass="44526">MPCRVTPPPVSATSRAATPTSSACRCSRPRSCCAPTGCCPEALPAGRGALKARILASCSPGEVRIAVVEETGAGHAGLLDYDLHRPGAPDGVGDLYQGHIEAVVPALAGAFVRIGDLSGFLPDRDGANGPGDGEGARIAVRITRAAQGGKGPRLSGRLEPPERALVARHGDAPGLVARGPGALQRLAMRYPEAPILADAAGMAAALPAALRERVRLVPRAFDDDVEDRAEQLARPEVDLPGGMRASIQPTAALVAIDMDLAAGTAERRPKQTVQFAANRAAIAPLLHQLRLRNLSGAILIDLAGLAARKRSALAPEITAALQRDPLQPRLLGFTALGFAELLRPRVHPPLHELLQSPHGAGLAALRRVAGQVHHRPGRAINLRGGIPLIEALHADPVALPAFEQATAVTISLQMDPALPATAWMLADG</sequence>
<dbReference type="PROSITE" id="PS50126">
    <property type="entry name" value="S1"/>
    <property type="match status" value="1"/>
</dbReference>
<dbReference type="GO" id="GO:0016787">
    <property type="term" value="F:hydrolase activity"/>
    <property type="evidence" value="ECO:0007669"/>
    <property type="project" value="UniProtKB-KW"/>
</dbReference>
<dbReference type="GO" id="GO:0005737">
    <property type="term" value="C:cytoplasm"/>
    <property type="evidence" value="ECO:0007669"/>
    <property type="project" value="TreeGrafter"/>
</dbReference>
<accession>A0A5R9J7J6</accession>
<dbReference type="EMBL" id="VCDI01000002">
    <property type="protein sequence ID" value="TLU73542.1"/>
    <property type="molecule type" value="Genomic_DNA"/>
</dbReference>
<keyword evidence="7" id="KW-0378">Hydrolase</keyword>
<evidence type="ECO:0000313" key="12">
    <source>
        <dbReference type="EMBL" id="TLU73542.1"/>
    </source>
</evidence>
<comment type="caution">
    <text evidence="12">The sequence shown here is derived from an EMBL/GenBank/DDBJ whole genome shotgun (WGS) entry which is preliminary data.</text>
</comment>
<dbReference type="SUPFAM" id="SSF50249">
    <property type="entry name" value="Nucleic acid-binding proteins"/>
    <property type="match status" value="1"/>
</dbReference>
<name>A0A5R9J7J6_9PROT</name>
<dbReference type="PANTHER" id="PTHR30001">
    <property type="entry name" value="RIBONUCLEASE"/>
    <property type="match status" value="1"/>
</dbReference>
<reference evidence="12 13" key="1">
    <citation type="submission" date="2019-05" db="EMBL/GenBank/DDBJ databases">
        <authorList>
            <person name="Pankratov T."/>
            <person name="Grouzdev D."/>
        </authorList>
    </citation>
    <scope>NUCLEOTIDE SEQUENCE [LARGE SCALE GENOMIC DNA]</scope>
    <source>
        <strain evidence="12 13">KEBCLARHB70R</strain>
    </source>
</reference>
<protein>
    <submittedName>
        <fullName evidence="12">Ribonuclease</fullName>
    </submittedName>
</protein>
<evidence type="ECO:0000256" key="8">
    <source>
        <dbReference type="ARBA" id="ARBA00022842"/>
    </source>
</evidence>
<dbReference type="GO" id="GO:0004540">
    <property type="term" value="F:RNA nuclease activity"/>
    <property type="evidence" value="ECO:0007669"/>
    <property type="project" value="InterPro"/>
</dbReference>
<dbReference type="InterPro" id="IPR012340">
    <property type="entry name" value="NA-bd_OB-fold"/>
</dbReference>
<evidence type="ECO:0000256" key="6">
    <source>
        <dbReference type="ARBA" id="ARBA00022759"/>
    </source>
</evidence>
<dbReference type="OrthoDB" id="7256894at2"/>
<keyword evidence="8" id="KW-0460">Magnesium</keyword>
<keyword evidence="6" id="KW-0255">Endonuclease</keyword>
<proteinExistence type="predicted"/>
<keyword evidence="2" id="KW-1003">Cell membrane</keyword>
<keyword evidence="9" id="KW-0694">RNA-binding</keyword>
<keyword evidence="5" id="KW-0479">Metal-binding</keyword>
<evidence type="ECO:0000256" key="10">
    <source>
        <dbReference type="ARBA" id="ARBA00023136"/>
    </source>
</evidence>
<comment type="cofactor">
    <cofactor evidence="1">
        <name>Mg(2+)</name>
        <dbReference type="ChEBI" id="CHEBI:18420"/>
    </cofactor>
</comment>
<organism evidence="12 13">
    <name type="scientific">Lichenicoccus roseus</name>
    <dbReference type="NCBI Taxonomy" id="2683649"/>
    <lineage>
        <taxon>Bacteria</taxon>
        <taxon>Pseudomonadati</taxon>
        <taxon>Pseudomonadota</taxon>
        <taxon>Alphaproteobacteria</taxon>
        <taxon>Acetobacterales</taxon>
        <taxon>Acetobacteraceae</taxon>
        <taxon>Lichenicoccus</taxon>
    </lineage>
</organism>
<keyword evidence="4" id="KW-0540">Nuclease</keyword>
<evidence type="ECO:0000256" key="5">
    <source>
        <dbReference type="ARBA" id="ARBA00022723"/>
    </source>
</evidence>
<dbReference type="Proteomes" id="UP000305654">
    <property type="component" value="Unassembled WGS sequence"/>
</dbReference>
<keyword evidence="3" id="KW-0997">Cell inner membrane</keyword>
<evidence type="ECO:0000256" key="9">
    <source>
        <dbReference type="ARBA" id="ARBA00022884"/>
    </source>
</evidence>
<evidence type="ECO:0000256" key="4">
    <source>
        <dbReference type="ARBA" id="ARBA00022722"/>
    </source>
</evidence>
<dbReference type="Pfam" id="PF10150">
    <property type="entry name" value="RNase_E_G"/>
    <property type="match status" value="1"/>
</dbReference>
<keyword evidence="10" id="KW-0472">Membrane</keyword>
<evidence type="ECO:0000313" key="13">
    <source>
        <dbReference type="Proteomes" id="UP000305654"/>
    </source>
</evidence>
<evidence type="ECO:0000259" key="11">
    <source>
        <dbReference type="PROSITE" id="PS50126"/>
    </source>
</evidence>
<gene>
    <name evidence="12" type="ORF">FE263_09245</name>
</gene>
<keyword evidence="13" id="KW-1185">Reference proteome</keyword>
<feature type="domain" description="S1 motif" evidence="11">
    <location>
        <begin position="93"/>
        <end position="157"/>
    </location>
</feature>
<evidence type="ECO:0000256" key="3">
    <source>
        <dbReference type="ARBA" id="ARBA00022519"/>
    </source>
</evidence>